<evidence type="ECO:0000256" key="3">
    <source>
        <dbReference type="ARBA" id="ARBA00022490"/>
    </source>
</evidence>
<reference evidence="6 7" key="1">
    <citation type="submission" date="2018-09" db="EMBL/GenBank/DDBJ databases">
        <title>Paracoccus onubensis nov. sp. a moderate halophilic bacterium isolated from Gruta de las Maravillas (Aracena, Spain).</title>
        <authorList>
            <person name="Jurado V."/>
            <person name="Gutierrez-Patricio S."/>
            <person name="Gonzalez-Pimentel J.L."/>
            <person name="Laiz L."/>
            <person name="Saiz-Jimenez C."/>
        </authorList>
    </citation>
    <scope>NUCLEOTIDE SEQUENCE [LARGE SCALE GENOMIC DNA]</scope>
    <source>
        <strain evidence="6 7">DSM 19484</strain>
    </source>
</reference>
<dbReference type="GO" id="GO:0000976">
    <property type="term" value="F:transcription cis-regulatory region binding"/>
    <property type="evidence" value="ECO:0007669"/>
    <property type="project" value="TreeGrafter"/>
</dbReference>
<dbReference type="GO" id="GO:0005829">
    <property type="term" value="C:cytosol"/>
    <property type="evidence" value="ECO:0007669"/>
    <property type="project" value="TreeGrafter"/>
</dbReference>
<dbReference type="GO" id="GO:0009295">
    <property type="term" value="C:nucleoid"/>
    <property type="evidence" value="ECO:0007669"/>
    <property type="project" value="UniProtKB-SubCell"/>
</dbReference>
<evidence type="ECO:0000256" key="1">
    <source>
        <dbReference type="ARBA" id="ARBA00004453"/>
    </source>
</evidence>
<gene>
    <name evidence="6" type="ORF">D3P06_00815</name>
</gene>
<comment type="similarity">
    <text evidence="2">Belongs to the histone-like protein H-NS family.</text>
</comment>
<evidence type="ECO:0000313" key="7">
    <source>
        <dbReference type="Proteomes" id="UP000285530"/>
    </source>
</evidence>
<proteinExistence type="inferred from homology"/>
<dbReference type="Pfam" id="PF00816">
    <property type="entry name" value="Histone_HNS"/>
    <property type="match status" value="1"/>
</dbReference>
<organism evidence="6 7">
    <name type="scientific">Paracoccus aestuarii</name>
    <dbReference type="NCBI Taxonomy" id="453842"/>
    <lineage>
        <taxon>Bacteria</taxon>
        <taxon>Pseudomonadati</taxon>
        <taxon>Pseudomonadota</taxon>
        <taxon>Alphaproteobacteria</taxon>
        <taxon>Rhodobacterales</taxon>
        <taxon>Paracoccaceae</taxon>
        <taxon>Paracoccus</taxon>
    </lineage>
</organism>
<keyword evidence="7" id="KW-1185">Reference proteome</keyword>
<dbReference type="RefSeq" id="WP_119884718.1">
    <property type="nucleotide sequence ID" value="NZ_CP067169.1"/>
</dbReference>
<dbReference type="GO" id="GO:0032993">
    <property type="term" value="C:protein-DNA complex"/>
    <property type="evidence" value="ECO:0007669"/>
    <property type="project" value="TreeGrafter"/>
</dbReference>
<dbReference type="AlphaFoldDB" id="A0A419A2L5"/>
<dbReference type="GO" id="GO:0001217">
    <property type="term" value="F:DNA-binding transcription repressor activity"/>
    <property type="evidence" value="ECO:0007669"/>
    <property type="project" value="TreeGrafter"/>
</dbReference>
<evidence type="ECO:0000256" key="2">
    <source>
        <dbReference type="ARBA" id="ARBA00010610"/>
    </source>
</evidence>
<dbReference type="Proteomes" id="UP000285530">
    <property type="component" value="Unassembled WGS sequence"/>
</dbReference>
<keyword evidence="4" id="KW-0238">DNA-binding</keyword>
<dbReference type="EMBL" id="QZEV01000002">
    <property type="protein sequence ID" value="RJL07313.1"/>
    <property type="molecule type" value="Genomic_DNA"/>
</dbReference>
<dbReference type="GO" id="GO:0003680">
    <property type="term" value="F:minor groove of adenine-thymine-rich DNA binding"/>
    <property type="evidence" value="ECO:0007669"/>
    <property type="project" value="TreeGrafter"/>
</dbReference>
<evidence type="ECO:0000313" key="6">
    <source>
        <dbReference type="EMBL" id="RJL07313.1"/>
    </source>
</evidence>
<protein>
    <submittedName>
        <fullName evidence="6">H-NS histone family protein</fullName>
    </submittedName>
</protein>
<evidence type="ECO:0000259" key="5">
    <source>
        <dbReference type="SMART" id="SM00528"/>
    </source>
</evidence>
<dbReference type="InterPro" id="IPR027444">
    <property type="entry name" value="H-NS_C_dom"/>
</dbReference>
<sequence length="105" mass="11734">MTSPNLDDLSLKELKAHQKAVEKAIASFAEREKAAARAKVEALAKELGYDVADLFDLPRKAKRVSEAKYRHPENPSLTWSGRGRKPQWFGEWLNAGKSADDLKIA</sequence>
<dbReference type="OrthoDB" id="5297879at2"/>
<dbReference type="SUPFAM" id="SSF81273">
    <property type="entry name" value="H-NS histone-like proteins"/>
    <property type="match status" value="1"/>
</dbReference>
<name>A0A419A2L5_9RHOB</name>
<evidence type="ECO:0000256" key="4">
    <source>
        <dbReference type="ARBA" id="ARBA00023125"/>
    </source>
</evidence>
<dbReference type="InterPro" id="IPR037150">
    <property type="entry name" value="H-NS_C_dom_sf"/>
</dbReference>
<feature type="domain" description="DNA-binding protein H-NS-like C-terminal" evidence="5">
    <location>
        <begin position="59"/>
        <end position="104"/>
    </location>
</feature>
<dbReference type="SMART" id="SM00528">
    <property type="entry name" value="HNS"/>
    <property type="match status" value="1"/>
</dbReference>
<comment type="caution">
    <text evidence="6">The sequence shown here is derived from an EMBL/GenBank/DDBJ whole genome shotgun (WGS) entry which is preliminary data.</text>
</comment>
<accession>A0A419A2L5</accession>
<dbReference type="PANTHER" id="PTHR38097">
    <property type="match status" value="1"/>
</dbReference>
<dbReference type="Gene3D" id="4.10.430.10">
    <property type="entry name" value="Histone-like protein H-NS, C-terminal domain"/>
    <property type="match status" value="1"/>
</dbReference>
<comment type="subcellular location">
    <subcellularLocation>
        <location evidence="1">Cytoplasm</location>
        <location evidence="1">Nucleoid</location>
    </subcellularLocation>
</comment>
<dbReference type="GO" id="GO:0003681">
    <property type="term" value="F:bent DNA binding"/>
    <property type="evidence" value="ECO:0007669"/>
    <property type="project" value="TreeGrafter"/>
</dbReference>
<dbReference type="PANTHER" id="PTHR38097:SF2">
    <property type="entry name" value="DNA-BINDING PROTEIN STPA"/>
    <property type="match status" value="1"/>
</dbReference>
<keyword evidence="3" id="KW-0963">Cytoplasm</keyword>